<dbReference type="EMBL" id="JACBAZ010000001">
    <property type="protein sequence ID" value="NWK54572.1"/>
    <property type="molecule type" value="Genomic_DNA"/>
</dbReference>
<dbReference type="RefSeq" id="WP_178931090.1">
    <property type="nucleotide sequence ID" value="NZ_JACBAZ010000001.1"/>
</dbReference>
<evidence type="ECO:0000256" key="2">
    <source>
        <dbReference type="SAM" id="Phobius"/>
    </source>
</evidence>
<sequence>MRQFVLTIGTIVTALLSCWYFFQGISAIMRGGLENSLLYVFVYTPVLMSLTICFDHVNTNLHSEYRKLRRSLARKRGVQRDPLHPRSPEVEDTPWENDSSHTH</sequence>
<reference evidence="3 4" key="1">
    <citation type="submission" date="2020-07" db="EMBL/GenBank/DDBJ databases">
        <title>Roseicoccus Jingziensis gen. nov., sp. nov., isolated from coastal seawater.</title>
        <authorList>
            <person name="Feng X."/>
        </authorList>
    </citation>
    <scope>NUCLEOTIDE SEQUENCE [LARGE SCALE GENOMIC DNA]</scope>
    <source>
        <strain evidence="3 4">N1E253</strain>
    </source>
</reference>
<comment type="caution">
    <text evidence="3">The sequence shown here is derived from an EMBL/GenBank/DDBJ whole genome shotgun (WGS) entry which is preliminary data.</text>
</comment>
<feature type="compositionally biased region" description="Basic and acidic residues" evidence="1">
    <location>
        <begin position="78"/>
        <end position="89"/>
    </location>
</feature>
<protein>
    <submittedName>
        <fullName evidence="3">Uncharacterized protein</fullName>
    </submittedName>
</protein>
<feature type="region of interest" description="Disordered" evidence="1">
    <location>
        <begin position="73"/>
        <end position="103"/>
    </location>
</feature>
<name>A0A851GCB3_9BACT</name>
<accession>A0A851GCB3</accession>
<evidence type="ECO:0000313" key="3">
    <source>
        <dbReference type="EMBL" id="NWK54572.1"/>
    </source>
</evidence>
<gene>
    <name evidence="3" type="ORF">HW115_03045</name>
</gene>
<proteinExistence type="predicted"/>
<keyword evidence="2" id="KW-1133">Transmembrane helix</keyword>
<evidence type="ECO:0000313" key="4">
    <source>
        <dbReference type="Proteomes" id="UP000557872"/>
    </source>
</evidence>
<keyword evidence="2" id="KW-0812">Transmembrane</keyword>
<keyword evidence="4" id="KW-1185">Reference proteome</keyword>
<dbReference type="AlphaFoldDB" id="A0A851GCB3"/>
<organism evidence="3 4">
    <name type="scientific">Oceaniferula marina</name>
    <dbReference type="NCBI Taxonomy" id="2748318"/>
    <lineage>
        <taxon>Bacteria</taxon>
        <taxon>Pseudomonadati</taxon>
        <taxon>Verrucomicrobiota</taxon>
        <taxon>Verrucomicrobiia</taxon>
        <taxon>Verrucomicrobiales</taxon>
        <taxon>Verrucomicrobiaceae</taxon>
        <taxon>Oceaniferula</taxon>
    </lineage>
</organism>
<evidence type="ECO:0000256" key="1">
    <source>
        <dbReference type="SAM" id="MobiDB-lite"/>
    </source>
</evidence>
<keyword evidence="2" id="KW-0472">Membrane</keyword>
<dbReference type="Proteomes" id="UP000557872">
    <property type="component" value="Unassembled WGS sequence"/>
</dbReference>
<dbReference type="PROSITE" id="PS51257">
    <property type="entry name" value="PROKAR_LIPOPROTEIN"/>
    <property type="match status" value="1"/>
</dbReference>
<feature type="transmembrane region" description="Helical" evidence="2">
    <location>
        <begin position="37"/>
        <end position="57"/>
    </location>
</feature>